<keyword evidence="3" id="KW-1185">Reference proteome</keyword>
<protein>
    <submittedName>
        <fullName evidence="2">Uncharacterized protein</fullName>
    </submittedName>
</protein>
<dbReference type="EMBL" id="FUKJ01000229">
    <property type="protein sequence ID" value="SJM93027.1"/>
    <property type="molecule type" value="Genomic_DNA"/>
</dbReference>
<name>A0A1R4HA20_9GAMM</name>
<keyword evidence="1" id="KW-1133">Transmembrane helix</keyword>
<keyword evidence="1" id="KW-0472">Membrane</keyword>
<reference evidence="3" key="1">
    <citation type="submission" date="2017-02" db="EMBL/GenBank/DDBJ databases">
        <authorList>
            <person name="Daims H."/>
        </authorList>
    </citation>
    <scope>NUCLEOTIDE SEQUENCE [LARGE SCALE GENOMIC DNA]</scope>
</reference>
<sequence>MRYFLKLLYLCKSLLNWQVFDLRVFPAYRQQKLTALYIREVDSWVYARESNIFSSSLYNHNPDDAWFVFFTDDTLWFRPLFGAVNTLAATSQSLLGLLRLPFDGGREVKIGVRGVLTSLPELAFLIFVRVVILILLNLKKVIL</sequence>
<keyword evidence="1" id="KW-0812">Transmembrane</keyword>
<organism evidence="2 3">
    <name type="scientific">Crenothrix polyspora</name>
    <dbReference type="NCBI Taxonomy" id="360316"/>
    <lineage>
        <taxon>Bacteria</taxon>
        <taxon>Pseudomonadati</taxon>
        <taxon>Pseudomonadota</taxon>
        <taxon>Gammaproteobacteria</taxon>
        <taxon>Methylococcales</taxon>
        <taxon>Crenotrichaceae</taxon>
        <taxon>Crenothrix</taxon>
    </lineage>
</organism>
<dbReference type="AlphaFoldDB" id="A0A1R4HA20"/>
<dbReference type="Proteomes" id="UP000195442">
    <property type="component" value="Unassembled WGS sequence"/>
</dbReference>
<proteinExistence type="predicted"/>
<gene>
    <name evidence="2" type="ORF">CRENPOLYSF2_3040009</name>
</gene>
<feature type="transmembrane region" description="Helical" evidence="1">
    <location>
        <begin position="122"/>
        <end position="138"/>
    </location>
</feature>
<evidence type="ECO:0000313" key="2">
    <source>
        <dbReference type="EMBL" id="SJM93027.1"/>
    </source>
</evidence>
<evidence type="ECO:0000313" key="3">
    <source>
        <dbReference type="Proteomes" id="UP000195442"/>
    </source>
</evidence>
<evidence type="ECO:0000256" key="1">
    <source>
        <dbReference type="SAM" id="Phobius"/>
    </source>
</evidence>
<accession>A0A1R4HA20</accession>